<dbReference type="InterPro" id="IPR013785">
    <property type="entry name" value="Aldolase_TIM"/>
</dbReference>
<dbReference type="EMBL" id="JBHLUD010000001">
    <property type="protein sequence ID" value="MFC0540351.1"/>
    <property type="molecule type" value="Genomic_DNA"/>
</dbReference>
<evidence type="ECO:0000256" key="1">
    <source>
        <dbReference type="ARBA" id="ARBA00009743"/>
    </source>
</evidence>
<reference evidence="8 9" key="1">
    <citation type="submission" date="2024-09" db="EMBL/GenBank/DDBJ databases">
        <authorList>
            <person name="Sun Q."/>
            <person name="Mori K."/>
        </authorList>
    </citation>
    <scope>NUCLEOTIDE SEQUENCE [LARGE SCALE GENOMIC DNA]</scope>
    <source>
        <strain evidence="8 9">TBRC 1432</strain>
    </source>
</reference>
<evidence type="ECO:0000256" key="3">
    <source>
        <dbReference type="ARBA" id="ARBA00022801"/>
    </source>
</evidence>
<comment type="similarity">
    <text evidence="1 5">Belongs to the glycosyl hydrolase 27 family.</text>
</comment>
<dbReference type="PRINTS" id="PR00740">
    <property type="entry name" value="GLHYDRLASE27"/>
</dbReference>
<protein>
    <recommendedName>
        <fullName evidence="5">Alpha-galactosidase</fullName>
        <ecNumber evidence="5">3.2.1.22</ecNumber>
    </recommendedName>
    <alternativeName>
        <fullName evidence="5">Melibiase</fullName>
    </alternativeName>
</protein>
<dbReference type="SUPFAM" id="SSF51011">
    <property type="entry name" value="Glycosyl hydrolase domain"/>
    <property type="match status" value="1"/>
</dbReference>
<evidence type="ECO:0000259" key="7">
    <source>
        <dbReference type="Pfam" id="PF17801"/>
    </source>
</evidence>
<evidence type="ECO:0000256" key="5">
    <source>
        <dbReference type="RuleBase" id="RU361168"/>
    </source>
</evidence>
<feature type="chain" id="PRO_5045848283" description="Alpha-galactosidase" evidence="6">
    <location>
        <begin position="28"/>
        <end position="441"/>
    </location>
</feature>
<evidence type="ECO:0000256" key="4">
    <source>
        <dbReference type="ARBA" id="ARBA00023295"/>
    </source>
</evidence>
<dbReference type="InterPro" id="IPR002241">
    <property type="entry name" value="Glyco_hydro_27"/>
</dbReference>
<dbReference type="Proteomes" id="UP001589810">
    <property type="component" value="Unassembled WGS sequence"/>
</dbReference>
<dbReference type="RefSeq" id="WP_273939126.1">
    <property type="nucleotide sequence ID" value="NZ_CP097263.1"/>
</dbReference>
<dbReference type="InterPro" id="IPR017853">
    <property type="entry name" value="GH"/>
</dbReference>
<gene>
    <name evidence="8" type="ORF">ACFFH7_02610</name>
</gene>
<dbReference type="PANTHER" id="PTHR11452:SF42">
    <property type="entry name" value="ALPHA-GALACTOSIDASE"/>
    <property type="match status" value="1"/>
</dbReference>
<dbReference type="Gene3D" id="3.20.20.70">
    <property type="entry name" value="Aldolase class I"/>
    <property type="match status" value="1"/>
</dbReference>
<feature type="domain" description="Alpha galactosidase C-terminal" evidence="7">
    <location>
        <begin position="366"/>
        <end position="440"/>
    </location>
</feature>
<comment type="caution">
    <text evidence="8">The sequence shown here is derived from an EMBL/GenBank/DDBJ whole genome shotgun (WGS) entry which is preliminary data.</text>
</comment>
<dbReference type="SUPFAM" id="SSF51445">
    <property type="entry name" value="(Trans)glycosidases"/>
    <property type="match status" value="1"/>
</dbReference>
<evidence type="ECO:0000313" key="9">
    <source>
        <dbReference type="Proteomes" id="UP001589810"/>
    </source>
</evidence>
<dbReference type="Pfam" id="PF17801">
    <property type="entry name" value="Melibiase_C"/>
    <property type="match status" value="1"/>
</dbReference>
<dbReference type="CDD" id="cd14792">
    <property type="entry name" value="GH27"/>
    <property type="match status" value="1"/>
</dbReference>
<name>A0ABV6MJ78_9PSEU</name>
<dbReference type="EC" id="3.2.1.22" evidence="5"/>
<keyword evidence="2 6" id="KW-0732">Signal</keyword>
<dbReference type="InterPro" id="IPR041233">
    <property type="entry name" value="Melibiase_C"/>
</dbReference>
<dbReference type="Gene3D" id="2.60.40.1180">
    <property type="entry name" value="Golgi alpha-mannosidase II"/>
    <property type="match status" value="1"/>
</dbReference>
<keyword evidence="3 5" id="KW-0378">Hydrolase</keyword>
<dbReference type="Pfam" id="PF16499">
    <property type="entry name" value="Melibiase_2"/>
    <property type="match status" value="2"/>
</dbReference>
<evidence type="ECO:0000256" key="2">
    <source>
        <dbReference type="ARBA" id="ARBA00022729"/>
    </source>
</evidence>
<comment type="catalytic activity">
    <reaction evidence="5">
        <text>Hydrolysis of terminal, non-reducing alpha-D-galactose residues in alpha-D-galactosides, including galactose oligosaccharides, galactomannans and galactolipids.</text>
        <dbReference type="EC" id="3.2.1.22"/>
    </reaction>
</comment>
<sequence length="441" mass="46559">MSSRLTAVAAAVVAVAVLLPGASPAYAKTGFAAPAMGWSSWSVEASTRATYGTSWLTESHVEGAADAVASKLKSAGYRYINIDSGWNADLSFNGHTDGNGIPDPDPTRFPDGIAGVANYVHNEGLLLGLYTTVGLDKGVYDKNAPIVGTGCHTQDIAQQPLTATNGWGSSWKINYGNSCARAYLNSVASKFASWGVDLIKVDGITADNVADVQAWSRAIDQTGRSIWLTASAWPVPQSIESQLSSYANDVRIDTDVECYCATLSTWTSSVSARWNDLPNWLGGLGSGYFPDLDSMPISNNSGSAIQDGISSTERQSVMTFWSMASAPLYVGGDVYFLDSGAVSILTNPEVVAVDQSARFPTRITGGTLQKWRKQLPDGSWAVAVYNLGSSSANITVNWSDLGISGSHPVRDLVSRTDLGSFSGSWTATAIPAHGSKLIKVG</sequence>
<dbReference type="InterPro" id="IPR013780">
    <property type="entry name" value="Glyco_hydro_b"/>
</dbReference>
<dbReference type="PANTHER" id="PTHR11452">
    <property type="entry name" value="ALPHA-GALACTOSIDASE/ALPHA-N-ACETYLGALACTOSAMINIDASE"/>
    <property type="match status" value="1"/>
</dbReference>
<evidence type="ECO:0000256" key="6">
    <source>
        <dbReference type="SAM" id="SignalP"/>
    </source>
</evidence>
<dbReference type="GO" id="GO:0016798">
    <property type="term" value="F:hydrolase activity, acting on glycosyl bonds"/>
    <property type="evidence" value="ECO:0007669"/>
    <property type="project" value="UniProtKB-KW"/>
</dbReference>
<keyword evidence="5" id="KW-1015">Disulfide bond</keyword>
<evidence type="ECO:0000313" key="8">
    <source>
        <dbReference type="EMBL" id="MFC0540351.1"/>
    </source>
</evidence>
<accession>A0ABV6MJ78</accession>
<feature type="signal peptide" evidence="6">
    <location>
        <begin position="1"/>
        <end position="27"/>
    </location>
</feature>
<keyword evidence="4 5" id="KW-0326">Glycosidase</keyword>
<keyword evidence="9" id="KW-1185">Reference proteome</keyword>
<proteinExistence type="inferred from homology"/>
<organism evidence="8 9">
    <name type="scientific">Kutzneria chonburiensis</name>
    <dbReference type="NCBI Taxonomy" id="1483604"/>
    <lineage>
        <taxon>Bacteria</taxon>
        <taxon>Bacillati</taxon>
        <taxon>Actinomycetota</taxon>
        <taxon>Actinomycetes</taxon>
        <taxon>Pseudonocardiales</taxon>
        <taxon>Pseudonocardiaceae</taxon>
        <taxon>Kutzneria</taxon>
    </lineage>
</organism>